<dbReference type="SFLD" id="SFLDS00003">
    <property type="entry name" value="Haloacid_Dehalogenase"/>
    <property type="match status" value="1"/>
</dbReference>
<dbReference type="Proteomes" id="UP001159427">
    <property type="component" value="Unassembled WGS sequence"/>
</dbReference>
<dbReference type="HAMAP" id="MF_01375">
    <property type="entry name" value="PhnX"/>
    <property type="match status" value="1"/>
</dbReference>
<evidence type="ECO:0000313" key="2">
    <source>
        <dbReference type="Proteomes" id="UP001159427"/>
    </source>
</evidence>
<keyword evidence="2" id="KW-1185">Reference proteome</keyword>
<evidence type="ECO:0000313" key="1">
    <source>
        <dbReference type="EMBL" id="CAH3021064.1"/>
    </source>
</evidence>
<dbReference type="PANTHER" id="PTHR43434:SF19">
    <property type="entry name" value="PHOSPHONOACETALDEHYDE HYDROLASE"/>
    <property type="match status" value="1"/>
</dbReference>
<dbReference type="InterPro" id="IPR006323">
    <property type="entry name" value="Phosphonoacetald_hydro"/>
</dbReference>
<dbReference type="SFLD" id="SFLDG01129">
    <property type="entry name" value="C1.5:_HAD__Beta-PGM__Phosphata"/>
    <property type="match status" value="1"/>
</dbReference>
<proteinExistence type="inferred from homology"/>
<evidence type="ECO:0008006" key="3">
    <source>
        <dbReference type="Google" id="ProtNLM"/>
    </source>
</evidence>
<dbReference type="SUPFAM" id="SSF56784">
    <property type="entry name" value="HAD-like"/>
    <property type="match status" value="1"/>
</dbReference>
<dbReference type="EMBL" id="CALNXI010000168">
    <property type="protein sequence ID" value="CAH3021064.1"/>
    <property type="molecule type" value="Genomic_DNA"/>
</dbReference>
<dbReference type="NCBIfam" id="TIGR01422">
    <property type="entry name" value="phosphonatase"/>
    <property type="match status" value="1"/>
</dbReference>
<dbReference type="InterPro" id="IPR023198">
    <property type="entry name" value="PGP-like_dom2"/>
</dbReference>
<sequence>MLSTMRNFCSSAARSLRPVLCSTTVLARKAHGQAKAQPPSLPTSSGDELTLVSGAVLNNPRSEYRMVRQYRGKVKAVILDWSGTVIDCGVYSPAIVFSEVFKEAGVPITMEEAREPMGTHKKVHIRRITQMESVRRRWFEKFGRFPSEEDVERMFHNFVPMQLGCLLDYSQMISGAVETVNVLRHEMGLKIGSTTGFTRAMVDIIKKPAAEQGYVPDVYVAADDVPQARPYPYMVWLNAIKLDVNPIEALVKVDDTAEGVREGTSAGCWSVGLAKTGNYVALNEEEIEALSEEDYERKISRAYDALASAGAHYVIDSINDLPPVIDDINRRLASGEKP</sequence>
<dbReference type="Pfam" id="PF00702">
    <property type="entry name" value="Hydrolase"/>
    <property type="match status" value="1"/>
</dbReference>
<organism evidence="1 2">
    <name type="scientific">Porites evermanni</name>
    <dbReference type="NCBI Taxonomy" id="104178"/>
    <lineage>
        <taxon>Eukaryota</taxon>
        <taxon>Metazoa</taxon>
        <taxon>Cnidaria</taxon>
        <taxon>Anthozoa</taxon>
        <taxon>Hexacorallia</taxon>
        <taxon>Scleractinia</taxon>
        <taxon>Fungiina</taxon>
        <taxon>Poritidae</taxon>
        <taxon>Porites</taxon>
    </lineage>
</organism>
<dbReference type="InterPro" id="IPR050155">
    <property type="entry name" value="HAD-like_hydrolase_sf"/>
</dbReference>
<comment type="caution">
    <text evidence="1">The sequence shown here is derived from an EMBL/GenBank/DDBJ whole genome shotgun (WGS) entry which is preliminary data.</text>
</comment>
<accession>A0ABN8M016</accession>
<dbReference type="PANTHER" id="PTHR43434">
    <property type="entry name" value="PHOSPHOGLYCOLATE PHOSPHATASE"/>
    <property type="match status" value="1"/>
</dbReference>
<dbReference type="InterPro" id="IPR036412">
    <property type="entry name" value="HAD-like_sf"/>
</dbReference>
<reference evidence="1 2" key="1">
    <citation type="submission" date="2022-05" db="EMBL/GenBank/DDBJ databases">
        <authorList>
            <consortium name="Genoscope - CEA"/>
            <person name="William W."/>
        </authorList>
    </citation>
    <scope>NUCLEOTIDE SEQUENCE [LARGE SCALE GENOMIC DNA]</scope>
</reference>
<gene>
    <name evidence="1" type="ORF">PEVE_00009721</name>
</gene>
<dbReference type="InterPro" id="IPR023214">
    <property type="entry name" value="HAD_sf"/>
</dbReference>
<protein>
    <recommendedName>
        <fullName evidence="3">Phosphonoacetaldehyde hydrolase</fullName>
    </recommendedName>
</protein>
<dbReference type="Gene3D" id="1.10.150.240">
    <property type="entry name" value="Putative phosphatase, domain 2"/>
    <property type="match status" value="1"/>
</dbReference>
<dbReference type="Gene3D" id="3.40.50.1000">
    <property type="entry name" value="HAD superfamily/HAD-like"/>
    <property type="match status" value="1"/>
</dbReference>
<name>A0ABN8M016_9CNID</name>